<protein>
    <submittedName>
        <fullName evidence="7">VIT family protein</fullName>
    </submittedName>
</protein>
<dbReference type="Proteomes" id="UP000481339">
    <property type="component" value="Unassembled WGS sequence"/>
</dbReference>
<dbReference type="AlphaFoldDB" id="A0A7C8BPE6"/>
<sequence length="246" mass="25191">MSEVEELETDTPHAHEGEQHEGTVDQKLNWLRAGVLGANDGIVSTAGVVIGVAGATDSPLQIVTAGVAALVAGAFSMAGGEYVSVSTQRDTERALVAKERWELETMPEAELKELTDIYIGKGVSPQVAALVARDLTGHDALRAHSEAELGIDPDELTSPWAAAFSSLVSFTVGALIPLLAILLPVSWAIWACAGSVAVGLAAAGWISARLGGAPVLPAVVRNAGMGVLTMLVTYGIGALFGTAVGA</sequence>
<keyword evidence="2 6" id="KW-0812">Transmembrane</keyword>
<dbReference type="GO" id="GO:0005384">
    <property type="term" value="F:manganese ion transmembrane transporter activity"/>
    <property type="evidence" value="ECO:0007669"/>
    <property type="project" value="InterPro"/>
</dbReference>
<reference evidence="7 8" key="1">
    <citation type="submission" date="2019-09" db="EMBL/GenBank/DDBJ databases">
        <title>Phylogeny of genus Pseudoclavibacter and closely related genus.</title>
        <authorList>
            <person name="Li Y."/>
        </authorList>
    </citation>
    <scope>NUCLEOTIDE SEQUENCE [LARGE SCALE GENOMIC DNA]</scope>
    <source>
        <strain evidence="7 8">JCM 16921</strain>
    </source>
</reference>
<evidence type="ECO:0000256" key="1">
    <source>
        <dbReference type="ARBA" id="ARBA00004127"/>
    </source>
</evidence>
<evidence type="ECO:0000313" key="7">
    <source>
        <dbReference type="EMBL" id="KAB1633385.1"/>
    </source>
</evidence>
<comment type="subcellular location">
    <subcellularLocation>
        <location evidence="1">Endomembrane system</location>
        <topology evidence="1">Multi-pass membrane protein</topology>
    </subcellularLocation>
</comment>
<keyword evidence="3 6" id="KW-1133">Transmembrane helix</keyword>
<dbReference type="GO" id="GO:0012505">
    <property type="term" value="C:endomembrane system"/>
    <property type="evidence" value="ECO:0007669"/>
    <property type="project" value="UniProtKB-SubCell"/>
</dbReference>
<evidence type="ECO:0000256" key="5">
    <source>
        <dbReference type="SAM" id="MobiDB-lite"/>
    </source>
</evidence>
<evidence type="ECO:0000256" key="3">
    <source>
        <dbReference type="ARBA" id="ARBA00022989"/>
    </source>
</evidence>
<keyword evidence="4 6" id="KW-0472">Membrane</keyword>
<evidence type="ECO:0000256" key="6">
    <source>
        <dbReference type="SAM" id="Phobius"/>
    </source>
</evidence>
<feature type="transmembrane region" description="Helical" evidence="6">
    <location>
        <begin position="187"/>
        <end position="206"/>
    </location>
</feature>
<keyword evidence="8" id="KW-1185">Reference proteome</keyword>
<evidence type="ECO:0000256" key="4">
    <source>
        <dbReference type="ARBA" id="ARBA00023136"/>
    </source>
</evidence>
<gene>
    <name evidence="7" type="ORF">F8O02_00070</name>
</gene>
<comment type="caution">
    <text evidence="7">The sequence shown here is derived from an EMBL/GenBank/DDBJ whole genome shotgun (WGS) entry which is preliminary data.</text>
</comment>
<dbReference type="Pfam" id="PF01988">
    <property type="entry name" value="VIT1"/>
    <property type="match status" value="1"/>
</dbReference>
<dbReference type="InterPro" id="IPR008217">
    <property type="entry name" value="Ccc1_fam"/>
</dbReference>
<evidence type="ECO:0000313" key="8">
    <source>
        <dbReference type="Proteomes" id="UP000481339"/>
    </source>
</evidence>
<dbReference type="EMBL" id="WBKA01000001">
    <property type="protein sequence ID" value="KAB1633385.1"/>
    <property type="molecule type" value="Genomic_DNA"/>
</dbReference>
<dbReference type="PANTHER" id="PTHR31851">
    <property type="entry name" value="FE(2+)/MN(2+) TRANSPORTER PCL1"/>
    <property type="match status" value="1"/>
</dbReference>
<organism evidence="7 8">
    <name type="scientific">Pseudoclavibacter caeni</name>
    <dbReference type="NCBI Taxonomy" id="908846"/>
    <lineage>
        <taxon>Bacteria</taxon>
        <taxon>Bacillati</taxon>
        <taxon>Actinomycetota</taxon>
        <taxon>Actinomycetes</taxon>
        <taxon>Micrococcales</taxon>
        <taxon>Microbacteriaceae</taxon>
        <taxon>Pseudoclavibacter</taxon>
    </lineage>
</organism>
<feature type="transmembrane region" description="Helical" evidence="6">
    <location>
        <begin position="160"/>
        <end position="181"/>
    </location>
</feature>
<dbReference type="RefSeq" id="WP_158035164.1">
    <property type="nucleotide sequence ID" value="NZ_BAAAZV010000007.1"/>
</dbReference>
<evidence type="ECO:0000256" key="2">
    <source>
        <dbReference type="ARBA" id="ARBA00022692"/>
    </source>
</evidence>
<feature type="region of interest" description="Disordered" evidence="5">
    <location>
        <begin position="1"/>
        <end position="24"/>
    </location>
</feature>
<dbReference type="GO" id="GO:0030026">
    <property type="term" value="P:intracellular manganese ion homeostasis"/>
    <property type="evidence" value="ECO:0007669"/>
    <property type="project" value="InterPro"/>
</dbReference>
<feature type="transmembrane region" description="Helical" evidence="6">
    <location>
        <begin position="218"/>
        <end position="240"/>
    </location>
</feature>
<dbReference type="CDD" id="cd02432">
    <property type="entry name" value="Nodulin-21_like_1"/>
    <property type="match status" value="1"/>
</dbReference>
<dbReference type="OrthoDB" id="188924at2"/>
<proteinExistence type="predicted"/>
<name>A0A7C8BPE6_9MICO</name>
<accession>A0A7C8BPE6</accession>
<feature type="compositionally biased region" description="Basic and acidic residues" evidence="5">
    <location>
        <begin position="10"/>
        <end position="24"/>
    </location>
</feature>